<evidence type="ECO:0000256" key="6">
    <source>
        <dbReference type="ARBA" id="ARBA00012605"/>
    </source>
</evidence>
<keyword evidence="13 20" id="KW-1133">Transmembrane helix</keyword>
<evidence type="ECO:0000256" key="9">
    <source>
        <dbReference type="ARBA" id="ARBA00022692"/>
    </source>
</evidence>
<feature type="transmembrane region" description="Helical" evidence="20">
    <location>
        <begin position="376"/>
        <end position="396"/>
    </location>
</feature>
<comment type="catalytic activity">
    <reaction evidence="17">
        <text>a di-trans,poly-cis-dolichyl diphosphooligosaccharide + L-asparaginyl-[protein] = N(4)-(oligosaccharide-(1-&gt;4)-N-acetyl-beta-D-glucosaminyl-(1-&gt;4)-N-acetyl-beta-D-glucosaminyl)-L-asparaginyl-[protein] + a di-trans,poly-cis-dolichyl diphosphate + H(+)</text>
        <dbReference type="Rhea" id="RHEA:22980"/>
        <dbReference type="Rhea" id="RHEA-COMP:12804"/>
        <dbReference type="Rhea" id="RHEA-COMP:12805"/>
        <dbReference type="Rhea" id="RHEA-COMP:19506"/>
        <dbReference type="Rhea" id="RHEA-COMP:19509"/>
        <dbReference type="ChEBI" id="CHEBI:15378"/>
        <dbReference type="ChEBI" id="CHEBI:50347"/>
        <dbReference type="ChEBI" id="CHEBI:57497"/>
        <dbReference type="ChEBI" id="CHEBI:57570"/>
        <dbReference type="ChEBI" id="CHEBI:132529"/>
        <dbReference type="EC" id="2.4.99.18"/>
    </reaction>
</comment>
<evidence type="ECO:0000256" key="17">
    <source>
        <dbReference type="ARBA" id="ARBA00048829"/>
    </source>
</evidence>
<dbReference type="Ensembl" id="ENSACUT00000011833.1">
    <property type="protein sequence ID" value="ENSACUP00000011088.1"/>
    <property type="gene ID" value="ENSACUG00000007507.1"/>
</dbReference>
<feature type="transmembrane region" description="Helical" evidence="20">
    <location>
        <begin position="331"/>
        <end position="347"/>
    </location>
</feature>
<feature type="domain" description="STT3/PglB/AglB core" evidence="22">
    <location>
        <begin position="439"/>
        <end position="495"/>
    </location>
</feature>
<dbReference type="Pfam" id="PF02516">
    <property type="entry name" value="STT3"/>
    <property type="match status" value="1"/>
</dbReference>
<feature type="transmembrane region" description="Helical" evidence="20">
    <location>
        <begin position="278"/>
        <end position="300"/>
    </location>
</feature>
<keyword evidence="15" id="KW-0325">Glycoprotein</keyword>
<dbReference type="GO" id="GO:0046872">
    <property type="term" value="F:metal ion binding"/>
    <property type="evidence" value="ECO:0007669"/>
    <property type="project" value="UniProtKB-KW"/>
</dbReference>
<dbReference type="GO" id="GO:0018279">
    <property type="term" value="P:protein N-linked glycosylation via asparagine"/>
    <property type="evidence" value="ECO:0007669"/>
    <property type="project" value="UniProtKB-ARBA"/>
</dbReference>
<dbReference type="GO" id="GO:0008250">
    <property type="term" value="C:oligosaccharyltransferase complex"/>
    <property type="evidence" value="ECO:0007669"/>
    <property type="project" value="UniProtKB-ARBA"/>
</dbReference>
<evidence type="ECO:0000256" key="12">
    <source>
        <dbReference type="ARBA" id="ARBA00022842"/>
    </source>
</evidence>
<dbReference type="Gene3D" id="3.40.50.12610">
    <property type="match status" value="1"/>
</dbReference>
<evidence type="ECO:0000259" key="21">
    <source>
        <dbReference type="Pfam" id="PF02516"/>
    </source>
</evidence>
<evidence type="ECO:0000313" key="23">
    <source>
        <dbReference type="Ensembl" id="ENSACUP00000011088.1"/>
    </source>
</evidence>
<feature type="transmembrane region" description="Helical" evidence="20">
    <location>
        <begin position="99"/>
        <end position="116"/>
    </location>
</feature>
<keyword evidence="12" id="KW-0460">Magnesium</keyword>
<keyword evidence="7" id="KW-0328">Glycosyltransferase</keyword>
<keyword evidence="11" id="KW-0256">Endoplasmic reticulum</keyword>
<feature type="domain" description="Oligosaccharyl transferase STT3 N-terminal" evidence="21">
    <location>
        <begin position="1"/>
        <end position="338"/>
    </location>
</feature>
<evidence type="ECO:0000256" key="1">
    <source>
        <dbReference type="ARBA" id="ARBA00001936"/>
    </source>
</evidence>
<evidence type="ECO:0000259" key="22">
    <source>
        <dbReference type="Pfam" id="PF21436"/>
    </source>
</evidence>
<reference evidence="23" key="1">
    <citation type="submission" date="2025-08" db="UniProtKB">
        <authorList>
            <consortium name="Ensembl"/>
        </authorList>
    </citation>
    <scope>IDENTIFICATION</scope>
</reference>
<gene>
    <name evidence="23" type="primary">STT3B</name>
</gene>
<comment type="cofactor">
    <cofactor evidence="1">
        <name>Mn(2+)</name>
        <dbReference type="ChEBI" id="CHEBI:29035"/>
    </cofactor>
</comment>
<dbReference type="InterPro" id="IPR003674">
    <property type="entry name" value="Oligo_trans_STT3"/>
</dbReference>
<evidence type="ECO:0000256" key="11">
    <source>
        <dbReference type="ARBA" id="ARBA00022824"/>
    </source>
</evidence>
<dbReference type="Pfam" id="PF21436">
    <property type="entry name" value="STT3-PglB_core"/>
    <property type="match status" value="1"/>
</dbReference>
<protein>
    <recommendedName>
        <fullName evidence="19">Dolichyl-diphosphooligosaccharide--protein glycosyltransferase subunit STT3B</fullName>
        <ecNumber evidence="6">2.4.99.18</ecNumber>
    </recommendedName>
</protein>
<dbReference type="UniPathway" id="UPA00378"/>
<feature type="transmembrane region" description="Helical" evidence="20">
    <location>
        <begin position="74"/>
        <end position="92"/>
    </location>
</feature>
<feature type="transmembrane region" description="Helical" evidence="20">
    <location>
        <begin position="48"/>
        <end position="68"/>
    </location>
</feature>
<comment type="subcellular location">
    <subcellularLocation>
        <location evidence="3">Endoplasmic reticulum membrane</location>
        <topology evidence="3">Multi-pass membrane protein</topology>
    </subcellularLocation>
</comment>
<dbReference type="PANTHER" id="PTHR13872">
    <property type="entry name" value="DOLICHYL-DIPHOSPHOOLIGOSACCHARIDE--PROTEIN GLYCOSYLTRANSFERASE SUBUNIT"/>
    <property type="match status" value="1"/>
</dbReference>
<evidence type="ECO:0000256" key="4">
    <source>
        <dbReference type="ARBA" id="ARBA00004922"/>
    </source>
</evidence>
<dbReference type="PANTHER" id="PTHR13872:SF1">
    <property type="entry name" value="DOLICHYL-DIPHOSPHOOLIGOSACCHARIDE--PROTEIN GLYCOSYLTRANSFERASE SUBUNIT STT3B"/>
    <property type="match status" value="1"/>
</dbReference>
<feature type="transmembrane region" description="Helical" evidence="20">
    <location>
        <begin position="12"/>
        <end position="36"/>
    </location>
</feature>
<keyword evidence="24" id="KW-1185">Reference proteome</keyword>
<keyword evidence="14 20" id="KW-0472">Membrane</keyword>
<keyword evidence="9 20" id="KW-0812">Transmembrane</keyword>
<proteinExistence type="inferred from homology"/>
<feature type="transmembrane region" description="Helical" evidence="20">
    <location>
        <begin position="171"/>
        <end position="192"/>
    </location>
</feature>
<dbReference type="GO" id="GO:0004579">
    <property type="term" value="F:dolichyl-diphosphooligosaccharide-protein glycotransferase activity"/>
    <property type="evidence" value="ECO:0007669"/>
    <property type="project" value="UniProtKB-EC"/>
</dbReference>
<evidence type="ECO:0000313" key="24">
    <source>
        <dbReference type="Proteomes" id="UP000472269"/>
    </source>
</evidence>
<feature type="transmembrane region" description="Helical" evidence="20">
    <location>
        <begin position="307"/>
        <end position="325"/>
    </location>
</feature>
<name>A0A663MID6_ATHCN</name>
<evidence type="ECO:0000256" key="19">
    <source>
        <dbReference type="ARBA" id="ARBA00070525"/>
    </source>
</evidence>
<keyword evidence="16" id="KW-0464">Manganese</keyword>
<dbReference type="Proteomes" id="UP000472269">
    <property type="component" value="Unplaced"/>
</dbReference>
<accession>A0A663MID6</accession>
<comment type="pathway">
    <text evidence="4">Protein modification; protein glycosylation.</text>
</comment>
<evidence type="ECO:0000256" key="2">
    <source>
        <dbReference type="ARBA" id="ARBA00001946"/>
    </source>
</evidence>
<evidence type="ECO:0000256" key="7">
    <source>
        <dbReference type="ARBA" id="ARBA00022676"/>
    </source>
</evidence>
<evidence type="ECO:0000256" key="20">
    <source>
        <dbReference type="SAM" id="Phobius"/>
    </source>
</evidence>
<reference evidence="23" key="2">
    <citation type="submission" date="2025-09" db="UniProtKB">
        <authorList>
            <consortium name="Ensembl"/>
        </authorList>
    </citation>
    <scope>IDENTIFICATION</scope>
</reference>
<evidence type="ECO:0000256" key="15">
    <source>
        <dbReference type="ARBA" id="ARBA00023180"/>
    </source>
</evidence>
<feature type="transmembrane region" description="Helical" evidence="20">
    <location>
        <begin position="225"/>
        <end position="245"/>
    </location>
</feature>
<evidence type="ECO:0000256" key="8">
    <source>
        <dbReference type="ARBA" id="ARBA00022679"/>
    </source>
</evidence>
<sequence>FLNWFDERAWYPLGRIVGGTVYPGLMVTAGLIHWILNMLNVTVHIRDVCVFLAPVFSGLTAISTFLLTRELWNQGAGLLAACFIAIVPGYISRSVAGSFDNEGIAIFALQFTYYLWVKSVKTGSVFWTICCCLSYFYMVSAWGGYVFIINLIPLHVFVLLLMQRYSRRVYIAYSTFYIVGLILSMQIPFVGFQPIRTSEHMAAAGKKIKCLLPNSLLSTRKPQTLVAFFPYVVFFLPFSFSGYIAPWSGRFYSLWDTGYAKIHIPIIASVSEHQPTTWVSFFFDLHILVCTFPAGLWFCIKNINDERVFVALYAISAVYFAGVMVRLMLTLTPVVCMLSAIAFSNVFERYLGDDMKRENPPIEDSKEGLGPNIKNIVTMLMLMLLMMFAVHCTWVTSNAYSSPSVVLASYNHDGTRNILDDFREAYYWLRQNTDEHARVMSWWDYGYQIAGMANRTTLVDNNTWNNSHIALVGKAMSSNESAAYEIMRSLDVDYVLIIFGGVIGYSGDDINKFLWMVRIAEGEHPKDIRESDYFTPQGEFRVDKAGSPTLLNCLMYKMSYYRFGEMQLDFRTPPGFDRTRNAEIGNKDIKFKHLEEAFTSEHWLVRIYKVKQLDNRETLDHKPRVTNIVPKQKYLSKKVGSQ</sequence>
<comment type="cofactor">
    <cofactor evidence="2">
        <name>Mg(2+)</name>
        <dbReference type="ChEBI" id="CHEBI:18420"/>
    </cofactor>
</comment>
<dbReference type="EC" id="2.4.99.18" evidence="6"/>
<evidence type="ECO:0000256" key="13">
    <source>
        <dbReference type="ARBA" id="ARBA00022989"/>
    </source>
</evidence>
<keyword evidence="8" id="KW-0808">Transferase</keyword>
<evidence type="ECO:0000256" key="16">
    <source>
        <dbReference type="ARBA" id="ARBA00023211"/>
    </source>
</evidence>
<evidence type="ECO:0000256" key="3">
    <source>
        <dbReference type="ARBA" id="ARBA00004477"/>
    </source>
</evidence>
<organism evidence="23 24">
    <name type="scientific">Athene cunicularia</name>
    <name type="common">Burrowing owl</name>
    <name type="synonym">Speotyto cunicularia</name>
    <dbReference type="NCBI Taxonomy" id="194338"/>
    <lineage>
        <taxon>Eukaryota</taxon>
        <taxon>Metazoa</taxon>
        <taxon>Chordata</taxon>
        <taxon>Craniata</taxon>
        <taxon>Vertebrata</taxon>
        <taxon>Euteleostomi</taxon>
        <taxon>Archelosauria</taxon>
        <taxon>Archosauria</taxon>
        <taxon>Dinosauria</taxon>
        <taxon>Saurischia</taxon>
        <taxon>Theropoda</taxon>
        <taxon>Coelurosauria</taxon>
        <taxon>Aves</taxon>
        <taxon>Neognathae</taxon>
        <taxon>Neoaves</taxon>
        <taxon>Telluraves</taxon>
        <taxon>Strigiformes</taxon>
        <taxon>Strigidae</taxon>
        <taxon>Athene</taxon>
    </lineage>
</organism>
<keyword evidence="10" id="KW-0479">Metal-binding</keyword>
<evidence type="ECO:0000256" key="18">
    <source>
        <dbReference type="ARBA" id="ARBA00065008"/>
    </source>
</evidence>
<dbReference type="GO" id="GO:0043687">
    <property type="term" value="P:post-translational protein modification"/>
    <property type="evidence" value="ECO:0007669"/>
    <property type="project" value="TreeGrafter"/>
</dbReference>
<comment type="subunit">
    <text evidence="18">Component of the oligosaccharyltransferase (OST) complex. There are 2 OST complexes, OST-A and OST-B, which contain STT3A or STT3B as catalytic subunit, respectively. OST-A and OST-B contain common core subunits RPN1, RPN2, OST48, OST4, DAD1 and TMEM258, and OST-B contains either MAGT1 or TUSC3 as specific accessory subunit.</text>
</comment>
<comment type="similarity">
    <text evidence="5">Belongs to the STT3 family.</text>
</comment>
<dbReference type="FunFam" id="3.40.50.12610:FF:000001">
    <property type="entry name" value="Dolichyl-diphosphooligosaccharide--protein glycosyltransferase subunit STT3B"/>
    <property type="match status" value="1"/>
</dbReference>
<evidence type="ECO:0000256" key="14">
    <source>
        <dbReference type="ARBA" id="ARBA00023136"/>
    </source>
</evidence>
<dbReference type="InterPro" id="IPR048999">
    <property type="entry name" value="STT3-PglB_core"/>
</dbReference>
<evidence type="ECO:0000256" key="5">
    <source>
        <dbReference type="ARBA" id="ARBA00010810"/>
    </source>
</evidence>
<evidence type="ECO:0000256" key="10">
    <source>
        <dbReference type="ARBA" id="ARBA00022723"/>
    </source>
</evidence>
<dbReference type="AlphaFoldDB" id="A0A663MID6"/>
<dbReference type="InterPro" id="IPR048307">
    <property type="entry name" value="STT3_N"/>
</dbReference>